<keyword evidence="1" id="KW-0812">Transmembrane</keyword>
<accession>A0A6A6SV62</accession>
<sequence length="95" mass="10210">MDPLAMKLSVAQRAWMAEDCGVVSCAQGPASMKRCPPQRTLNLPWTASAAVTLFSLVVLHLLRPHARSVFHFAFPSVTAPSLALRSLAVCSPQPP</sequence>
<gene>
    <name evidence="2" type="ORF">K491DRAFT_696452</name>
</gene>
<feature type="transmembrane region" description="Helical" evidence="1">
    <location>
        <begin position="43"/>
        <end position="62"/>
    </location>
</feature>
<organism evidence="2 3">
    <name type="scientific">Lophiostoma macrostomum CBS 122681</name>
    <dbReference type="NCBI Taxonomy" id="1314788"/>
    <lineage>
        <taxon>Eukaryota</taxon>
        <taxon>Fungi</taxon>
        <taxon>Dikarya</taxon>
        <taxon>Ascomycota</taxon>
        <taxon>Pezizomycotina</taxon>
        <taxon>Dothideomycetes</taxon>
        <taxon>Pleosporomycetidae</taxon>
        <taxon>Pleosporales</taxon>
        <taxon>Lophiostomataceae</taxon>
        <taxon>Lophiostoma</taxon>
    </lineage>
</organism>
<dbReference type="Proteomes" id="UP000799324">
    <property type="component" value="Unassembled WGS sequence"/>
</dbReference>
<protein>
    <submittedName>
        <fullName evidence="2">Uncharacterized protein</fullName>
    </submittedName>
</protein>
<evidence type="ECO:0000256" key="1">
    <source>
        <dbReference type="SAM" id="Phobius"/>
    </source>
</evidence>
<evidence type="ECO:0000313" key="2">
    <source>
        <dbReference type="EMBL" id="KAF2651470.1"/>
    </source>
</evidence>
<name>A0A6A6SV62_9PLEO</name>
<keyword evidence="1" id="KW-0472">Membrane</keyword>
<proteinExistence type="predicted"/>
<keyword evidence="1" id="KW-1133">Transmembrane helix</keyword>
<dbReference type="EMBL" id="MU004425">
    <property type="protein sequence ID" value="KAF2651470.1"/>
    <property type="molecule type" value="Genomic_DNA"/>
</dbReference>
<keyword evidence="3" id="KW-1185">Reference proteome</keyword>
<dbReference type="AlphaFoldDB" id="A0A6A6SV62"/>
<evidence type="ECO:0000313" key="3">
    <source>
        <dbReference type="Proteomes" id="UP000799324"/>
    </source>
</evidence>
<reference evidence="2" key="1">
    <citation type="journal article" date="2020" name="Stud. Mycol.">
        <title>101 Dothideomycetes genomes: a test case for predicting lifestyles and emergence of pathogens.</title>
        <authorList>
            <person name="Haridas S."/>
            <person name="Albert R."/>
            <person name="Binder M."/>
            <person name="Bloem J."/>
            <person name="Labutti K."/>
            <person name="Salamov A."/>
            <person name="Andreopoulos B."/>
            <person name="Baker S."/>
            <person name="Barry K."/>
            <person name="Bills G."/>
            <person name="Bluhm B."/>
            <person name="Cannon C."/>
            <person name="Castanera R."/>
            <person name="Culley D."/>
            <person name="Daum C."/>
            <person name="Ezra D."/>
            <person name="Gonzalez J."/>
            <person name="Henrissat B."/>
            <person name="Kuo A."/>
            <person name="Liang C."/>
            <person name="Lipzen A."/>
            <person name="Lutzoni F."/>
            <person name="Magnuson J."/>
            <person name="Mondo S."/>
            <person name="Nolan M."/>
            <person name="Ohm R."/>
            <person name="Pangilinan J."/>
            <person name="Park H.-J."/>
            <person name="Ramirez L."/>
            <person name="Alfaro M."/>
            <person name="Sun H."/>
            <person name="Tritt A."/>
            <person name="Yoshinaga Y."/>
            <person name="Zwiers L.-H."/>
            <person name="Turgeon B."/>
            <person name="Goodwin S."/>
            <person name="Spatafora J."/>
            <person name="Crous P."/>
            <person name="Grigoriev I."/>
        </authorList>
    </citation>
    <scope>NUCLEOTIDE SEQUENCE</scope>
    <source>
        <strain evidence="2">CBS 122681</strain>
    </source>
</reference>